<dbReference type="PANTHER" id="PTHR10332:SF10">
    <property type="entry name" value="EQUILIBRATIVE NUCLEOSIDE TRANSPORTER 4"/>
    <property type="match status" value="1"/>
</dbReference>
<protein>
    <submittedName>
        <fullName evidence="8">Equilibrative nucleotide transporter 1</fullName>
    </submittedName>
</protein>
<name>A0AAV9BZY3_ACOCL</name>
<keyword evidence="4 7" id="KW-0812">Transmembrane</keyword>
<keyword evidence="6 7" id="KW-0472">Membrane</keyword>
<evidence type="ECO:0000256" key="7">
    <source>
        <dbReference type="SAM" id="Phobius"/>
    </source>
</evidence>
<feature type="transmembrane region" description="Helical" evidence="7">
    <location>
        <begin position="170"/>
        <end position="195"/>
    </location>
</feature>
<feature type="transmembrane region" description="Helical" evidence="7">
    <location>
        <begin position="72"/>
        <end position="91"/>
    </location>
</feature>
<feature type="transmembrane region" description="Helical" evidence="7">
    <location>
        <begin position="103"/>
        <end position="123"/>
    </location>
</feature>
<dbReference type="AlphaFoldDB" id="A0AAV9BZY3"/>
<evidence type="ECO:0000256" key="3">
    <source>
        <dbReference type="ARBA" id="ARBA00022448"/>
    </source>
</evidence>
<comment type="subcellular location">
    <subcellularLocation>
        <location evidence="1">Membrane</location>
        <topology evidence="1">Multi-pass membrane protein</topology>
    </subcellularLocation>
</comment>
<dbReference type="InterPro" id="IPR002259">
    <property type="entry name" value="Eqnu_transpt"/>
</dbReference>
<dbReference type="EMBL" id="JAUJYO010000022">
    <property type="protein sequence ID" value="KAK1281677.1"/>
    <property type="molecule type" value="Genomic_DNA"/>
</dbReference>
<dbReference type="Pfam" id="PF01733">
    <property type="entry name" value="Nucleoside_tran"/>
    <property type="match status" value="1"/>
</dbReference>
<comment type="caution">
    <text evidence="8">The sequence shown here is derived from an EMBL/GenBank/DDBJ whole genome shotgun (WGS) entry which is preliminary data.</text>
</comment>
<evidence type="ECO:0000256" key="4">
    <source>
        <dbReference type="ARBA" id="ARBA00022692"/>
    </source>
</evidence>
<keyword evidence="9" id="KW-1185">Reference proteome</keyword>
<evidence type="ECO:0000313" key="9">
    <source>
        <dbReference type="Proteomes" id="UP001180020"/>
    </source>
</evidence>
<feature type="transmembrane region" description="Helical" evidence="7">
    <location>
        <begin position="268"/>
        <end position="289"/>
    </location>
</feature>
<reference evidence="8" key="2">
    <citation type="submission" date="2023-06" db="EMBL/GenBank/DDBJ databases">
        <authorList>
            <person name="Ma L."/>
            <person name="Liu K.-W."/>
            <person name="Li Z."/>
            <person name="Hsiao Y.-Y."/>
            <person name="Qi Y."/>
            <person name="Fu T."/>
            <person name="Tang G."/>
            <person name="Zhang D."/>
            <person name="Sun W.-H."/>
            <person name="Liu D.-K."/>
            <person name="Li Y."/>
            <person name="Chen G.-Z."/>
            <person name="Liu X.-D."/>
            <person name="Liao X.-Y."/>
            <person name="Jiang Y.-T."/>
            <person name="Yu X."/>
            <person name="Hao Y."/>
            <person name="Huang J."/>
            <person name="Zhao X.-W."/>
            <person name="Ke S."/>
            <person name="Chen Y.-Y."/>
            <person name="Wu W.-L."/>
            <person name="Hsu J.-L."/>
            <person name="Lin Y.-F."/>
            <person name="Huang M.-D."/>
            <person name="Li C.-Y."/>
            <person name="Huang L."/>
            <person name="Wang Z.-W."/>
            <person name="Zhao X."/>
            <person name="Zhong W.-Y."/>
            <person name="Peng D.-H."/>
            <person name="Ahmad S."/>
            <person name="Lan S."/>
            <person name="Zhang J.-S."/>
            <person name="Tsai W.-C."/>
            <person name="Van De Peer Y."/>
            <person name="Liu Z.-J."/>
        </authorList>
    </citation>
    <scope>NUCLEOTIDE SEQUENCE</scope>
    <source>
        <strain evidence="8">CP</strain>
        <tissue evidence="8">Leaves</tissue>
    </source>
</reference>
<dbReference type="Proteomes" id="UP001180020">
    <property type="component" value="Unassembled WGS sequence"/>
</dbReference>
<evidence type="ECO:0000256" key="6">
    <source>
        <dbReference type="ARBA" id="ARBA00023136"/>
    </source>
</evidence>
<dbReference type="GO" id="GO:0005886">
    <property type="term" value="C:plasma membrane"/>
    <property type="evidence" value="ECO:0007669"/>
    <property type="project" value="TreeGrafter"/>
</dbReference>
<keyword evidence="5 7" id="KW-1133">Transmembrane helix</keyword>
<evidence type="ECO:0000256" key="1">
    <source>
        <dbReference type="ARBA" id="ARBA00004141"/>
    </source>
</evidence>
<accession>A0AAV9BZY3</accession>
<feature type="transmembrane region" description="Helical" evidence="7">
    <location>
        <begin position="34"/>
        <end position="52"/>
    </location>
</feature>
<feature type="transmembrane region" description="Helical" evidence="7">
    <location>
        <begin position="207"/>
        <end position="223"/>
    </location>
</feature>
<feature type="transmembrane region" description="Helical" evidence="7">
    <location>
        <begin position="301"/>
        <end position="323"/>
    </location>
</feature>
<evidence type="ECO:0000313" key="8">
    <source>
        <dbReference type="EMBL" id="KAK1281677.1"/>
    </source>
</evidence>
<keyword evidence="3" id="KW-0813">Transport</keyword>
<evidence type="ECO:0000256" key="5">
    <source>
        <dbReference type="ARBA" id="ARBA00022989"/>
    </source>
</evidence>
<gene>
    <name evidence="8" type="primary">ENT1</name>
    <name evidence="8" type="ORF">QJS10_CPB22g00385</name>
</gene>
<sequence length="326" mass="35793">MGLKMTQIQTREGDLDGEALIDYSSEVPKGHYRVAYVVFFTLGAGFLLPWNAFITAVDYFANLYLGQPVDQVFAVAYMLTCLLFLGLIILLANKSATSYRVNVGNALLILSLLVVPIMDFAYIKGRVGIYEGFYVTFTAVVLSGISDALVQGCIVGATSELPKEYMQATMAGTAASGFGIVLIYIVTLSIFLGYITEDVHSVVLKDWYHIILITAYSVFDLIGKVLPSVYFLENAGVAVAACIARLLFHPLFLRCLHDPRFFRTELSVTVLTCRLDLTNGYFTTVLMIMGPKTVPIQHSETARIVAVLFLIIGLAIGSIVAWFCVI</sequence>
<reference evidence="8" key="1">
    <citation type="journal article" date="2023" name="Nat. Commun.">
        <title>Diploid and tetraploid genomes of Acorus and the evolution of monocots.</title>
        <authorList>
            <person name="Ma L."/>
            <person name="Liu K.W."/>
            <person name="Li Z."/>
            <person name="Hsiao Y.Y."/>
            <person name="Qi Y."/>
            <person name="Fu T."/>
            <person name="Tang G.D."/>
            <person name="Zhang D."/>
            <person name="Sun W.H."/>
            <person name="Liu D.K."/>
            <person name="Li Y."/>
            <person name="Chen G.Z."/>
            <person name="Liu X.D."/>
            <person name="Liao X.Y."/>
            <person name="Jiang Y.T."/>
            <person name="Yu X."/>
            <person name="Hao Y."/>
            <person name="Huang J."/>
            <person name="Zhao X.W."/>
            <person name="Ke S."/>
            <person name="Chen Y.Y."/>
            <person name="Wu W.L."/>
            <person name="Hsu J.L."/>
            <person name="Lin Y.F."/>
            <person name="Huang M.D."/>
            <person name="Li C.Y."/>
            <person name="Huang L."/>
            <person name="Wang Z.W."/>
            <person name="Zhao X."/>
            <person name="Zhong W.Y."/>
            <person name="Peng D.H."/>
            <person name="Ahmad S."/>
            <person name="Lan S."/>
            <person name="Zhang J.S."/>
            <person name="Tsai W.C."/>
            <person name="Van de Peer Y."/>
            <person name="Liu Z.J."/>
        </authorList>
    </citation>
    <scope>NUCLEOTIDE SEQUENCE</scope>
    <source>
        <strain evidence="8">CP</strain>
    </source>
</reference>
<dbReference type="GO" id="GO:0005337">
    <property type="term" value="F:nucleoside transmembrane transporter activity"/>
    <property type="evidence" value="ECO:0007669"/>
    <property type="project" value="InterPro"/>
</dbReference>
<evidence type="ECO:0000256" key="2">
    <source>
        <dbReference type="ARBA" id="ARBA00007965"/>
    </source>
</evidence>
<comment type="similarity">
    <text evidence="2">Belongs to the SLC29A/ENT transporter (TC 2.A.57) family.</text>
</comment>
<feature type="transmembrane region" description="Helical" evidence="7">
    <location>
        <begin position="135"/>
        <end position="158"/>
    </location>
</feature>
<organism evidence="8 9">
    <name type="scientific">Acorus calamus</name>
    <name type="common">Sweet flag</name>
    <dbReference type="NCBI Taxonomy" id="4465"/>
    <lineage>
        <taxon>Eukaryota</taxon>
        <taxon>Viridiplantae</taxon>
        <taxon>Streptophyta</taxon>
        <taxon>Embryophyta</taxon>
        <taxon>Tracheophyta</taxon>
        <taxon>Spermatophyta</taxon>
        <taxon>Magnoliopsida</taxon>
        <taxon>Liliopsida</taxon>
        <taxon>Acoraceae</taxon>
        <taxon>Acorus</taxon>
    </lineage>
</organism>
<dbReference type="PANTHER" id="PTHR10332">
    <property type="entry name" value="EQUILIBRATIVE NUCLEOSIDE TRANSPORTER"/>
    <property type="match status" value="1"/>
</dbReference>
<proteinExistence type="inferred from homology"/>